<feature type="signal peptide" evidence="2">
    <location>
        <begin position="1"/>
        <end position="19"/>
    </location>
</feature>
<sequence length="134" mass="13375">MTSLARALVVAFLGGAAFAGCFGSASVALGPLAPVRLPIWGMALGMILVGTLVTLATVELRRSLVEVAAAALFGGVFTWGLLAGPGIVVPAYAVRLSNYGLTQAVLAALLGLLCGLVGLLLGAAVNSGLRDLEV</sequence>
<feature type="transmembrane region" description="Helical" evidence="1">
    <location>
        <begin position="105"/>
        <end position="125"/>
    </location>
</feature>
<dbReference type="EMBL" id="JAMSLR010000002">
    <property type="protein sequence ID" value="MCM8748344.1"/>
    <property type="molecule type" value="Genomic_DNA"/>
</dbReference>
<evidence type="ECO:0000256" key="2">
    <source>
        <dbReference type="SAM" id="SignalP"/>
    </source>
</evidence>
<feature type="transmembrane region" description="Helical" evidence="1">
    <location>
        <begin position="39"/>
        <end position="58"/>
    </location>
</feature>
<keyword evidence="2" id="KW-0732">Signal</keyword>
<proteinExistence type="predicted"/>
<gene>
    <name evidence="3" type="ORF">NET02_04235</name>
</gene>
<reference evidence="3" key="1">
    <citation type="submission" date="2022-06" db="EMBL/GenBank/DDBJ databases">
        <title>CFH 74404 Thermomicrobiaceae sp.</title>
        <authorList>
            <person name="Ming H."/>
            <person name="Li W.-J."/>
            <person name="Zhao Z."/>
        </authorList>
    </citation>
    <scope>NUCLEOTIDE SEQUENCE</scope>
    <source>
        <strain evidence="3">CFH 74404</strain>
    </source>
</reference>
<accession>A0AA41WD72</accession>
<dbReference type="RefSeq" id="WP_284056126.1">
    <property type="nucleotide sequence ID" value="NZ_JAMSLR010000002.1"/>
</dbReference>
<dbReference type="AlphaFoldDB" id="A0AA41WD72"/>
<evidence type="ECO:0008006" key="5">
    <source>
        <dbReference type="Google" id="ProtNLM"/>
    </source>
</evidence>
<feature type="chain" id="PRO_5041286241" description="Major facilitator superfamily (MFS) profile domain-containing protein" evidence="2">
    <location>
        <begin position="20"/>
        <end position="134"/>
    </location>
</feature>
<feature type="transmembrane region" description="Helical" evidence="1">
    <location>
        <begin position="70"/>
        <end position="93"/>
    </location>
</feature>
<keyword evidence="4" id="KW-1185">Reference proteome</keyword>
<evidence type="ECO:0000256" key="1">
    <source>
        <dbReference type="SAM" id="Phobius"/>
    </source>
</evidence>
<protein>
    <recommendedName>
        <fullName evidence="5">Major facilitator superfamily (MFS) profile domain-containing protein</fullName>
    </recommendedName>
</protein>
<evidence type="ECO:0000313" key="3">
    <source>
        <dbReference type="EMBL" id="MCM8748344.1"/>
    </source>
</evidence>
<keyword evidence="1" id="KW-0472">Membrane</keyword>
<keyword evidence="1" id="KW-0812">Transmembrane</keyword>
<dbReference type="Proteomes" id="UP001165306">
    <property type="component" value="Unassembled WGS sequence"/>
</dbReference>
<evidence type="ECO:0000313" key="4">
    <source>
        <dbReference type="Proteomes" id="UP001165306"/>
    </source>
</evidence>
<dbReference type="PROSITE" id="PS51257">
    <property type="entry name" value="PROKAR_LIPOPROTEIN"/>
    <property type="match status" value="1"/>
</dbReference>
<keyword evidence="1" id="KW-1133">Transmembrane helix</keyword>
<name>A0AA41WD72_9BACT</name>
<comment type="caution">
    <text evidence="3">The sequence shown here is derived from an EMBL/GenBank/DDBJ whole genome shotgun (WGS) entry which is preliminary data.</text>
</comment>
<organism evidence="3 4">
    <name type="scientific">Thermalbibacter longus</name>
    <dbReference type="NCBI Taxonomy" id="2951981"/>
    <lineage>
        <taxon>Bacteria</taxon>
        <taxon>Pseudomonadati</taxon>
        <taxon>Thermomicrobiota</taxon>
        <taxon>Thermomicrobia</taxon>
        <taxon>Thermomicrobiales</taxon>
        <taxon>Thermomicrobiaceae</taxon>
        <taxon>Thermalbibacter</taxon>
    </lineage>
</organism>